<protein>
    <recommendedName>
        <fullName evidence="3">Tesmin/TSO1-like CXC domain-containing protein</fullName>
    </recommendedName>
</protein>
<sequence length="594" mass="66922">MDPWNDTSPKLFFEIQKFCDLKLTSSEHVDTRPSRIARDKEDATKLSQWLSEHNPFSKIDVIMSIDSGIMGGNEVNCHLSEEIGRDMISKMMGKNSKFKRKSKVVTLASINSSVKICNISIVVDPHILFNRLCITKQSDDDLKAFFKFELSPFPILLFTGESMRKGTKSSLYTSFSPITEDVKPEGSQYVLIDGGHLLHKIVWRQQATFGAIADRYVQYLNNTYGQDVAVIFYGFPDDDKKSTKNYERLRRAAHFSPDVMFHEESVLQYTKEKLLANECNKKRFIELLKKASQRANIFVQQAVEDADLTIVNNAISVAPQYDYVCVIGEDIDFLVLLTALASTHSNVFFQKCGRGKTPDSYYSTTSFNHKFSNELLFIYATSGSDISSALFGQGKNKFISLFLKHEELLNRAATFLNPQATTEQVTEAGENVLVAVYGGDPATQNLDELRYHSFVKAAAKTKFNLARLPPTTDTAQLHAMRSYNQVQAWLGNEKDPLKWDWMHTPSGLFPKKSEKDPTPESLLQCISCTCRKGCTNACGCRKAGLHCSLLCKHCIRQSCENPMPVILDNESEEGDAPAPIDMVDEQLECEDIEL</sequence>
<dbReference type="AlphaFoldDB" id="A0A4Y2WDE1"/>
<evidence type="ECO:0000313" key="2">
    <source>
        <dbReference type="Proteomes" id="UP000499080"/>
    </source>
</evidence>
<comment type="caution">
    <text evidence="1">The sequence shown here is derived from an EMBL/GenBank/DDBJ whole genome shotgun (WGS) entry which is preliminary data.</text>
</comment>
<reference evidence="1 2" key="1">
    <citation type="journal article" date="2019" name="Sci. Rep.">
        <title>Orb-weaving spider Araneus ventricosus genome elucidates the spidroin gene catalogue.</title>
        <authorList>
            <person name="Kono N."/>
            <person name="Nakamura H."/>
            <person name="Ohtoshi R."/>
            <person name="Moran D.A.P."/>
            <person name="Shinohara A."/>
            <person name="Yoshida Y."/>
            <person name="Fujiwara M."/>
            <person name="Mori M."/>
            <person name="Tomita M."/>
            <person name="Arakawa K."/>
        </authorList>
    </citation>
    <scope>NUCLEOTIDE SEQUENCE [LARGE SCALE GENOMIC DNA]</scope>
</reference>
<proteinExistence type="predicted"/>
<evidence type="ECO:0000313" key="1">
    <source>
        <dbReference type="EMBL" id="GBO34087.1"/>
    </source>
</evidence>
<dbReference type="PANTHER" id="PTHR46704">
    <property type="entry name" value="CXC DOMAIN-CONTAINING PROTEIN-RELATED"/>
    <property type="match status" value="1"/>
</dbReference>
<accession>A0A4Y2WDE1</accession>
<gene>
    <name evidence="1" type="ORF">AVEN_6397_1</name>
</gene>
<dbReference type="OrthoDB" id="6781249at2759"/>
<dbReference type="Proteomes" id="UP000499080">
    <property type="component" value="Unassembled WGS sequence"/>
</dbReference>
<dbReference type="SUPFAM" id="SSF88723">
    <property type="entry name" value="PIN domain-like"/>
    <property type="match status" value="1"/>
</dbReference>
<evidence type="ECO:0008006" key="3">
    <source>
        <dbReference type="Google" id="ProtNLM"/>
    </source>
</evidence>
<name>A0A4Y2WDE1_ARAVE</name>
<keyword evidence="2" id="KW-1185">Reference proteome</keyword>
<dbReference type="PANTHER" id="PTHR46704:SF1">
    <property type="entry name" value="TELOMERE LENGTH REGULATION PROTEIN TEL2 HOMOLOG"/>
    <property type="match status" value="1"/>
</dbReference>
<dbReference type="InterPro" id="IPR029060">
    <property type="entry name" value="PIN-like_dom_sf"/>
</dbReference>
<dbReference type="EMBL" id="BGPR01057845">
    <property type="protein sequence ID" value="GBO34087.1"/>
    <property type="molecule type" value="Genomic_DNA"/>
</dbReference>
<organism evidence="1 2">
    <name type="scientific">Araneus ventricosus</name>
    <name type="common">Orbweaver spider</name>
    <name type="synonym">Epeira ventricosa</name>
    <dbReference type="NCBI Taxonomy" id="182803"/>
    <lineage>
        <taxon>Eukaryota</taxon>
        <taxon>Metazoa</taxon>
        <taxon>Ecdysozoa</taxon>
        <taxon>Arthropoda</taxon>
        <taxon>Chelicerata</taxon>
        <taxon>Arachnida</taxon>
        <taxon>Araneae</taxon>
        <taxon>Araneomorphae</taxon>
        <taxon>Entelegynae</taxon>
        <taxon>Araneoidea</taxon>
        <taxon>Araneidae</taxon>
        <taxon>Araneus</taxon>
    </lineage>
</organism>